<dbReference type="InterPro" id="IPR015048">
    <property type="entry name" value="DUF1899"/>
</dbReference>
<dbReference type="GO" id="GO:0051015">
    <property type="term" value="F:actin filament binding"/>
    <property type="evidence" value="ECO:0007669"/>
    <property type="project" value="TreeGrafter"/>
</dbReference>
<dbReference type="Pfam" id="PF00400">
    <property type="entry name" value="WD40"/>
    <property type="match status" value="3"/>
</dbReference>
<organism evidence="13 14">
    <name type="scientific">Dekkera bruxellensis</name>
    <name type="common">Brettanomyces custersii</name>
    <dbReference type="NCBI Taxonomy" id="5007"/>
    <lineage>
        <taxon>Eukaryota</taxon>
        <taxon>Fungi</taxon>
        <taxon>Dikarya</taxon>
        <taxon>Ascomycota</taxon>
        <taxon>Saccharomycotina</taxon>
        <taxon>Pichiomycetes</taxon>
        <taxon>Pichiales</taxon>
        <taxon>Pichiaceae</taxon>
        <taxon>Brettanomyces</taxon>
    </lineage>
</organism>
<feature type="compositionally biased region" description="Basic and acidic residues" evidence="11">
    <location>
        <begin position="452"/>
        <end position="462"/>
    </location>
</feature>
<dbReference type="SMART" id="SM01167">
    <property type="entry name" value="DUF1900"/>
    <property type="match status" value="1"/>
</dbReference>
<evidence type="ECO:0000313" key="14">
    <source>
        <dbReference type="Proteomes" id="UP000663131"/>
    </source>
</evidence>
<feature type="compositionally biased region" description="Acidic residues" evidence="11">
    <location>
        <begin position="494"/>
        <end position="515"/>
    </location>
</feature>
<evidence type="ECO:0000256" key="9">
    <source>
        <dbReference type="RuleBase" id="RU280818"/>
    </source>
</evidence>
<dbReference type="InterPro" id="IPR001680">
    <property type="entry name" value="WD40_rpt"/>
</dbReference>
<feature type="coiled-coil region" evidence="10">
    <location>
        <begin position="594"/>
        <end position="621"/>
    </location>
</feature>
<dbReference type="Pfam" id="PF08953">
    <property type="entry name" value="DUF1899"/>
    <property type="match status" value="1"/>
</dbReference>
<keyword evidence="5 10" id="KW-0175">Coiled coil</keyword>
<evidence type="ECO:0000256" key="10">
    <source>
        <dbReference type="SAM" id="Coils"/>
    </source>
</evidence>
<evidence type="ECO:0000256" key="3">
    <source>
        <dbReference type="ARBA" id="ARBA00022574"/>
    </source>
</evidence>
<dbReference type="PROSITE" id="PS50082">
    <property type="entry name" value="WD_REPEATS_2"/>
    <property type="match status" value="2"/>
</dbReference>
<sequence length="644" mass="71941">MSGRFVRASKFRHVYGQQFKKELCYENLRPTLSAFDSNLLKCNGKYIALNASGIGSVIVIPVTETGKAPEQVPMFRGHTGGSVLDTDFDPFDDQRFVSCGEDGKIMIWDIPQDYTFIHNDPKKIQDVKPVGELVGHTRKVGHVVFSPVAKDILASSSFDYSVKIWNVATKKCVMTLQHKDLITSFCFNYNGTKIASASRDKHIRVWDVRSGKLLCEGKGHPGAKASRIVWLGKSDTLFTTGFDRYSERQLALWNANDLSSGPIGGFYPLDSSSGVLVPYFDLATSLVFVAGKGDGNIRYYEVADGKLYDISEFQSINAQRGIAFAPKRSVNVKENEILRAYKLLNDNSVEPVSFIVPRRSEMFQEDIYPDAPAGIPALTAEEFLSGKTVDGPTLVSMRDIYDGAEKPSTKTAEEEEKEQKANEVVPASVEKPKEASTKKVEAAKTKISAPPEKTEPAKKVEAVRPVFTKSQEQGVDAMLNGKTVNKLLEKVENASDDDTQDVDADNEEWESVEVNESEKKREEKKKEEERKDKERKKEEERKMEEKKEEEKKVKAKEEKKKTEDQRQTEPPKLTKETKVGAKDDATVAKSSKKAVGLKANVEKLQTLVEKLEGTVSTLIEANIAKDEHLRQIESKLDQLLNHSA</sequence>
<evidence type="ECO:0000259" key="12">
    <source>
        <dbReference type="SMART" id="SM01166"/>
    </source>
</evidence>
<evidence type="ECO:0000256" key="7">
    <source>
        <dbReference type="ARBA" id="ARBA00062568"/>
    </source>
</evidence>
<dbReference type="SMART" id="SM01166">
    <property type="entry name" value="DUF1899"/>
    <property type="match status" value="1"/>
</dbReference>
<dbReference type="KEGG" id="bbrx:BRETT_000479"/>
<feature type="compositionally biased region" description="Basic and acidic residues" evidence="11">
    <location>
        <begin position="516"/>
        <end position="586"/>
    </location>
</feature>
<keyword evidence="4 9" id="KW-0677">Repeat</keyword>
<evidence type="ECO:0000256" key="4">
    <source>
        <dbReference type="ARBA" id="ARBA00022737"/>
    </source>
</evidence>
<evidence type="ECO:0000256" key="5">
    <source>
        <dbReference type="ARBA" id="ARBA00023054"/>
    </source>
</evidence>
<feature type="repeat" description="WD" evidence="8">
    <location>
        <begin position="133"/>
        <end position="175"/>
    </location>
</feature>
<dbReference type="SUPFAM" id="SSF50978">
    <property type="entry name" value="WD40 repeat-like"/>
    <property type="match status" value="1"/>
</dbReference>
<dbReference type="PANTHER" id="PTHR10856:SF0">
    <property type="entry name" value="CORONIN"/>
    <property type="match status" value="1"/>
</dbReference>
<proteinExistence type="inferred from homology"/>
<evidence type="ECO:0000256" key="6">
    <source>
        <dbReference type="ARBA" id="ARBA00023203"/>
    </source>
</evidence>
<feature type="compositionally biased region" description="Basic and acidic residues" evidence="11">
    <location>
        <begin position="430"/>
        <end position="444"/>
    </location>
</feature>
<reference evidence="13" key="1">
    <citation type="submission" date="2020-10" db="EMBL/GenBank/DDBJ databases">
        <authorList>
            <person name="Palmer J.M."/>
        </authorList>
    </citation>
    <scope>NUCLEOTIDE SEQUENCE</scope>
    <source>
        <strain evidence="13">UCD 2041</strain>
    </source>
</reference>
<dbReference type="Gene3D" id="2.130.10.10">
    <property type="entry name" value="YVTN repeat-like/Quinoprotein amine dehydrogenase"/>
    <property type="match status" value="1"/>
</dbReference>
<comment type="subunit">
    <text evidence="7">Binds to F-actin.</text>
</comment>
<dbReference type="GeneID" id="64572404"/>
<dbReference type="PROSITE" id="PS50294">
    <property type="entry name" value="WD_REPEATS_REGION"/>
    <property type="match status" value="2"/>
</dbReference>
<dbReference type="OrthoDB" id="1850764at2759"/>
<dbReference type="EMBL" id="CP063136">
    <property type="protein sequence ID" value="QOU20765.1"/>
    <property type="molecule type" value="Genomic_DNA"/>
</dbReference>
<keyword evidence="6" id="KW-0009">Actin-binding</keyword>
<dbReference type="Pfam" id="PF16300">
    <property type="entry name" value="WD40_4"/>
    <property type="match status" value="1"/>
</dbReference>
<dbReference type="InterPro" id="IPR036322">
    <property type="entry name" value="WD40_repeat_dom_sf"/>
</dbReference>
<dbReference type="SMART" id="SM00320">
    <property type="entry name" value="WD40"/>
    <property type="match status" value="4"/>
</dbReference>
<dbReference type="GO" id="GO:0030479">
    <property type="term" value="C:actin cortical patch"/>
    <property type="evidence" value="ECO:0007669"/>
    <property type="project" value="UniProtKB-ARBA"/>
</dbReference>
<feature type="region of interest" description="Disordered" evidence="11">
    <location>
        <begin position="403"/>
        <end position="593"/>
    </location>
</feature>
<dbReference type="GO" id="GO:0007015">
    <property type="term" value="P:actin filament organization"/>
    <property type="evidence" value="ECO:0007669"/>
    <property type="project" value="TreeGrafter"/>
</dbReference>
<feature type="domain" description="DUF1899" evidence="12">
    <location>
        <begin position="4"/>
        <end position="66"/>
    </location>
</feature>
<keyword evidence="3 8" id="KW-0853">WD repeat</keyword>
<reference evidence="13" key="2">
    <citation type="journal article" name="BMC Genomics">
        <title>New genome assemblies reveal patterns of domestication and adaptation across Brettanomyces (Dekkera) species.</title>
        <authorList>
            <person name="Roach M.J."/>
            <person name="Borneman A.R."/>
        </authorList>
    </citation>
    <scope>NUCLEOTIDE SEQUENCE</scope>
    <source>
        <strain evidence="13">UCD 2041</strain>
    </source>
</reference>
<accession>A0A871R9C7</accession>
<dbReference type="RefSeq" id="XP_041137258.1">
    <property type="nucleotide sequence ID" value="XM_041279044.1"/>
</dbReference>
<comment type="similarity">
    <text evidence="1 9">Belongs to the WD repeat coronin family.</text>
</comment>
<evidence type="ECO:0000256" key="8">
    <source>
        <dbReference type="PROSITE-ProRule" id="PRU00221"/>
    </source>
</evidence>
<dbReference type="PRINTS" id="PR00320">
    <property type="entry name" value="GPROTEINBRPT"/>
</dbReference>
<dbReference type="PANTHER" id="PTHR10856">
    <property type="entry name" value="CORONIN"/>
    <property type="match status" value="1"/>
</dbReference>
<dbReference type="AlphaFoldDB" id="A0A871R9C7"/>
<feature type="compositionally biased region" description="Basic and acidic residues" evidence="11">
    <location>
        <begin position="403"/>
        <end position="421"/>
    </location>
</feature>
<gene>
    <name evidence="13" type="ORF">BRETT_000479</name>
</gene>
<dbReference type="PROSITE" id="PS00678">
    <property type="entry name" value="WD_REPEATS_1"/>
    <property type="match status" value="2"/>
</dbReference>
<feature type="repeat" description="WD" evidence="8">
    <location>
        <begin position="175"/>
        <end position="216"/>
    </location>
</feature>
<evidence type="ECO:0000256" key="11">
    <source>
        <dbReference type="SAM" id="MobiDB-lite"/>
    </source>
</evidence>
<evidence type="ECO:0000313" key="13">
    <source>
        <dbReference type="EMBL" id="QOU20765.1"/>
    </source>
</evidence>
<name>A0A871R9C7_DEKBR</name>
<dbReference type="InterPro" id="IPR020472">
    <property type="entry name" value="WD40_PAC1"/>
</dbReference>
<evidence type="ECO:0000256" key="1">
    <source>
        <dbReference type="ARBA" id="ARBA00009482"/>
    </source>
</evidence>
<evidence type="ECO:0000256" key="2">
    <source>
        <dbReference type="ARBA" id="ARBA00022553"/>
    </source>
</evidence>
<dbReference type="InterPro" id="IPR015505">
    <property type="entry name" value="Coronin"/>
</dbReference>
<dbReference type="InterPro" id="IPR015943">
    <property type="entry name" value="WD40/YVTN_repeat-like_dom_sf"/>
</dbReference>
<keyword evidence="2" id="KW-0597">Phosphoprotein</keyword>
<dbReference type="Proteomes" id="UP000663131">
    <property type="component" value="Chromosome 8"/>
</dbReference>
<protein>
    <recommendedName>
        <fullName evidence="9">Coronin</fullName>
    </recommendedName>
</protein>
<dbReference type="FunFam" id="2.130.10.10:FF:000197">
    <property type="entry name" value="Coronin"/>
    <property type="match status" value="1"/>
</dbReference>
<dbReference type="InterPro" id="IPR019775">
    <property type="entry name" value="WD40_repeat_CS"/>
</dbReference>